<accession>A0ABV2PGR1</accession>
<gene>
    <name evidence="1" type="ORF">ABIA69_001274</name>
</gene>
<dbReference type="Pfam" id="PF19635">
    <property type="entry name" value="DUF6138"/>
    <property type="match status" value="1"/>
</dbReference>
<dbReference type="InterPro" id="IPR046136">
    <property type="entry name" value="DUF6138"/>
</dbReference>
<proteinExistence type="predicted"/>
<dbReference type="RefSeq" id="WP_354471263.1">
    <property type="nucleotide sequence ID" value="NZ_JBEPSB010000004.1"/>
</dbReference>
<evidence type="ECO:0000313" key="2">
    <source>
        <dbReference type="Proteomes" id="UP001549363"/>
    </source>
</evidence>
<reference evidence="1 2" key="1">
    <citation type="submission" date="2024-06" db="EMBL/GenBank/DDBJ databases">
        <title>Sorghum-associated microbial communities from plants grown in Nebraska, USA.</title>
        <authorList>
            <person name="Schachtman D."/>
        </authorList>
    </citation>
    <scope>NUCLEOTIDE SEQUENCE [LARGE SCALE GENOMIC DNA]</scope>
    <source>
        <strain evidence="1 2">736</strain>
    </source>
</reference>
<dbReference type="Proteomes" id="UP001549363">
    <property type="component" value="Unassembled WGS sequence"/>
</dbReference>
<organism evidence="1 2">
    <name type="scientific">Lysinibacillus parviboronicapiens</name>
    <dbReference type="NCBI Taxonomy" id="436516"/>
    <lineage>
        <taxon>Bacteria</taxon>
        <taxon>Bacillati</taxon>
        <taxon>Bacillota</taxon>
        <taxon>Bacilli</taxon>
        <taxon>Bacillales</taxon>
        <taxon>Bacillaceae</taxon>
        <taxon>Lysinibacillus</taxon>
    </lineage>
</organism>
<dbReference type="EMBL" id="JBEPSB010000004">
    <property type="protein sequence ID" value="MET4560130.1"/>
    <property type="molecule type" value="Genomic_DNA"/>
</dbReference>
<evidence type="ECO:0000313" key="1">
    <source>
        <dbReference type="EMBL" id="MET4560130.1"/>
    </source>
</evidence>
<sequence length="411" mass="47673">MKTEQFTKNETLWLQLEQELFSKQYKIETDDYPAKIITPSFSLDDITLHEVLCHYQQLALLDAFRQELNFETQRYCLSRFTNKHQSLAYLPLLSYYAINLRKYGASFEYLTVQELLATIKKLDIETYNSLLTIGSGTLPAHKQQLESDLIFCQANDVLAKITIQIKEESEEAYRQALAYLNALLEEDFPKSYSIHYEGKSNLVLPIEHLPVTSSHHFFATAVSYPNLHAALVEYSYKAMAQYHFYQDVDDEQAAMPSTFAVFGLGLYDKSYGKLVIDYMYECDGDHSPMPEYFAKAYVETFGLTPETLPVFVCTVLSVQEVPYDAFFEQAMSTGDNLQWFEKFMTTPLLELCPYIPLEQHEEMEQYKDMAVAQLLYTCFGIIHLNDFTSSAFMRIPEPYRTRFEPIINELI</sequence>
<protein>
    <submittedName>
        <fullName evidence="1">Uncharacterized protein</fullName>
    </submittedName>
</protein>
<comment type="caution">
    <text evidence="1">The sequence shown here is derived from an EMBL/GenBank/DDBJ whole genome shotgun (WGS) entry which is preliminary data.</text>
</comment>
<keyword evidence="2" id="KW-1185">Reference proteome</keyword>
<name>A0ABV2PGR1_9BACI</name>